<dbReference type="RefSeq" id="WP_252212254.1">
    <property type="nucleotide sequence ID" value="NZ_JAVJAN010000032.1"/>
</dbReference>
<organism evidence="1 2">
    <name type="scientific">Clostridium aquiflavi</name>
    <dbReference type="NCBI Taxonomy" id="3073603"/>
    <lineage>
        <taxon>Bacteria</taxon>
        <taxon>Bacillati</taxon>
        <taxon>Bacillota</taxon>
        <taxon>Clostridia</taxon>
        <taxon>Eubacteriales</taxon>
        <taxon>Clostridiaceae</taxon>
        <taxon>Clostridium</taxon>
    </lineage>
</organism>
<comment type="caution">
    <text evidence="1">The sequence shown here is derived from an EMBL/GenBank/DDBJ whole genome shotgun (WGS) entry which is preliminary data.</text>
</comment>
<accession>A0ABU1EIJ0</accession>
<name>A0ABU1EIJ0_9CLOT</name>
<evidence type="ECO:0000313" key="2">
    <source>
        <dbReference type="Proteomes" id="UP001256646"/>
    </source>
</evidence>
<evidence type="ECO:0000313" key="1">
    <source>
        <dbReference type="EMBL" id="MDR5588206.1"/>
    </source>
</evidence>
<reference evidence="1 2" key="1">
    <citation type="submission" date="2023-09" db="EMBL/GenBank/DDBJ databases">
        <authorList>
            <person name="Zhai L."/>
        </authorList>
    </citation>
    <scope>NUCLEOTIDE SEQUENCE [LARGE SCALE GENOMIC DNA]</scope>
    <source>
        <strain evidence="1 2">5 N-1</strain>
    </source>
</reference>
<sequence>MNCGCSIPLECPKCSKNLLRKRKIDGAYIIIERACPNPQCNYVIREAKIFNDDVN</sequence>
<protein>
    <submittedName>
        <fullName evidence="1">Uncharacterized protein</fullName>
    </submittedName>
</protein>
<keyword evidence="2" id="KW-1185">Reference proteome</keyword>
<gene>
    <name evidence="1" type="ORF">RGC78_12090</name>
</gene>
<proteinExistence type="predicted"/>
<dbReference type="EMBL" id="JAVJAN010000032">
    <property type="protein sequence ID" value="MDR5588206.1"/>
    <property type="molecule type" value="Genomic_DNA"/>
</dbReference>
<dbReference type="Proteomes" id="UP001256646">
    <property type="component" value="Unassembled WGS sequence"/>
</dbReference>